<comment type="catalytic activity">
    <reaction evidence="7">
        <text>heme b + 3 reduced [NADPH--hemoprotein reductase] + 3 O2 = biliverdin IXalpha + CO + Fe(2+) + 3 oxidized [NADPH--hemoprotein reductase] + 3 H2O + H(+)</text>
        <dbReference type="Rhea" id="RHEA:21764"/>
        <dbReference type="Rhea" id="RHEA-COMP:11964"/>
        <dbReference type="Rhea" id="RHEA-COMP:11965"/>
        <dbReference type="ChEBI" id="CHEBI:15377"/>
        <dbReference type="ChEBI" id="CHEBI:15378"/>
        <dbReference type="ChEBI" id="CHEBI:15379"/>
        <dbReference type="ChEBI" id="CHEBI:17245"/>
        <dbReference type="ChEBI" id="CHEBI:29033"/>
        <dbReference type="ChEBI" id="CHEBI:57618"/>
        <dbReference type="ChEBI" id="CHEBI:57991"/>
        <dbReference type="ChEBI" id="CHEBI:58210"/>
        <dbReference type="ChEBI" id="CHEBI:60344"/>
        <dbReference type="EC" id="1.14.14.18"/>
    </reaction>
</comment>
<name>A0A1H8R594_9BRAD</name>
<evidence type="ECO:0000256" key="9">
    <source>
        <dbReference type="PIRSR" id="PIRSR000343-2"/>
    </source>
</evidence>
<feature type="binding site" description="axial binding residue" evidence="9">
    <location>
        <position position="25"/>
    </location>
    <ligand>
        <name>heme b</name>
        <dbReference type="ChEBI" id="CHEBI:60344"/>
    </ligand>
    <ligandPart>
        <name>Fe</name>
        <dbReference type="ChEBI" id="CHEBI:18248"/>
    </ligandPart>
</feature>
<dbReference type="GO" id="GO:0020037">
    <property type="term" value="F:heme binding"/>
    <property type="evidence" value="ECO:0007669"/>
    <property type="project" value="TreeGrafter"/>
</dbReference>
<dbReference type="SUPFAM" id="SSF48613">
    <property type="entry name" value="Heme oxygenase-like"/>
    <property type="match status" value="1"/>
</dbReference>
<evidence type="ECO:0000256" key="4">
    <source>
        <dbReference type="ARBA" id="ARBA00022723"/>
    </source>
</evidence>
<dbReference type="PIRSF" id="PIRSF000343">
    <property type="entry name" value="Haem_Oase"/>
    <property type="match status" value="1"/>
</dbReference>
<dbReference type="InterPro" id="IPR002051">
    <property type="entry name" value="Haem_Oase"/>
</dbReference>
<dbReference type="GO" id="GO:0006979">
    <property type="term" value="P:response to oxidative stress"/>
    <property type="evidence" value="ECO:0007669"/>
    <property type="project" value="TreeGrafter"/>
</dbReference>
<dbReference type="EMBL" id="FODT01000003">
    <property type="protein sequence ID" value="SEO61318.1"/>
    <property type="molecule type" value="Genomic_DNA"/>
</dbReference>
<evidence type="ECO:0000256" key="7">
    <source>
        <dbReference type="ARBA" id="ARBA00048328"/>
    </source>
</evidence>
<dbReference type="AlphaFoldDB" id="A0A1H8R594"/>
<dbReference type="EC" id="1.14.14.18" evidence="2"/>
<proteinExistence type="inferred from homology"/>
<keyword evidence="3 8" id="KW-0349">Heme</keyword>
<dbReference type="PRINTS" id="PR00088">
    <property type="entry name" value="HAEMOXYGNASE"/>
</dbReference>
<gene>
    <name evidence="10" type="ORF">SAMN05444123_103492</name>
</gene>
<evidence type="ECO:0000256" key="1">
    <source>
        <dbReference type="ARBA" id="ARBA00006134"/>
    </source>
</evidence>
<keyword evidence="6 9" id="KW-0408">Iron</keyword>
<evidence type="ECO:0000313" key="11">
    <source>
        <dbReference type="Proteomes" id="UP000199615"/>
    </source>
</evidence>
<keyword evidence="5" id="KW-0560">Oxidoreductase</keyword>
<dbReference type="CDD" id="cd19165">
    <property type="entry name" value="HemeO"/>
    <property type="match status" value="1"/>
</dbReference>
<dbReference type="Gene3D" id="1.20.910.10">
    <property type="entry name" value="Heme oxygenase-like"/>
    <property type="match status" value="1"/>
</dbReference>
<dbReference type="GO" id="GO:0042167">
    <property type="term" value="P:heme catabolic process"/>
    <property type="evidence" value="ECO:0007669"/>
    <property type="project" value="TreeGrafter"/>
</dbReference>
<evidence type="ECO:0000256" key="2">
    <source>
        <dbReference type="ARBA" id="ARBA00012360"/>
    </source>
</evidence>
<evidence type="ECO:0000256" key="5">
    <source>
        <dbReference type="ARBA" id="ARBA00023002"/>
    </source>
</evidence>
<keyword evidence="11" id="KW-1185">Reference proteome</keyword>
<dbReference type="InterPro" id="IPR016084">
    <property type="entry name" value="Haem_Oase-like_multi-hlx"/>
</dbReference>
<evidence type="ECO:0000256" key="6">
    <source>
        <dbReference type="ARBA" id="ARBA00023004"/>
    </source>
</evidence>
<protein>
    <recommendedName>
        <fullName evidence="2">heme oxygenase (biliverdin-producing)</fullName>
        <ecNumber evidence="2">1.14.14.18</ecNumber>
    </recommendedName>
</protein>
<dbReference type="PROSITE" id="PS00593">
    <property type="entry name" value="HEME_OXYGENASE"/>
    <property type="match status" value="1"/>
</dbReference>
<dbReference type="Pfam" id="PF01126">
    <property type="entry name" value="Heme_oxygenase"/>
    <property type="match status" value="1"/>
</dbReference>
<keyword evidence="4 9" id="KW-0479">Metal-binding</keyword>
<dbReference type="GO" id="GO:0004392">
    <property type="term" value="F:heme oxygenase (decyclizing) activity"/>
    <property type="evidence" value="ECO:0007669"/>
    <property type="project" value="UniProtKB-EC"/>
</dbReference>
<dbReference type="InterPro" id="IPR016053">
    <property type="entry name" value="Haem_Oase-like"/>
</dbReference>
<dbReference type="RefSeq" id="WP_092683081.1">
    <property type="nucleotide sequence ID" value="NZ_FODT01000003.1"/>
</dbReference>
<comment type="similarity">
    <text evidence="1">Belongs to the heme oxygenase family.</text>
</comment>
<evidence type="ECO:0000256" key="8">
    <source>
        <dbReference type="PIRSR" id="PIRSR000343-1"/>
    </source>
</evidence>
<dbReference type="InterPro" id="IPR018207">
    <property type="entry name" value="Haem_oxygenase_CS"/>
</dbReference>
<sequence length="227" mass="24560">MVAIFADNDAPSIVTALYARTKALHLEAEKTGFINEMLHGRASRHGYALLLRNLHPPYREIEGGLERHRNSAILAPMARYRLARTQAIEADLIALCGPNWADQLPLLPEGEAYARTIARSADGDGSRLIAHAYTRYLGDLNGGQIVRRLLEKSLGLGPRELTHYDFSAIAEPTALKTDYRRAIEAAGAAAPDPSAIIAEGAVAFECNIALSVAVQLHLASEAATRAQ</sequence>
<dbReference type="PANTHER" id="PTHR10720">
    <property type="entry name" value="HEME OXYGENASE"/>
    <property type="match status" value="1"/>
</dbReference>
<feature type="binding site" evidence="8">
    <location>
        <position position="133"/>
    </location>
    <ligand>
        <name>heme b</name>
        <dbReference type="ChEBI" id="CHEBI:60344"/>
    </ligand>
</feature>
<dbReference type="GO" id="GO:0006788">
    <property type="term" value="P:heme oxidation"/>
    <property type="evidence" value="ECO:0007669"/>
    <property type="project" value="InterPro"/>
</dbReference>
<dbReference type="PANTHER" id="PTHR10720:SF0">
    <property type="entry name" value="HEME OXYGENASE"/>
    <property type="match status" value="1"/>
</dbReference>
<dbReference type="OrthoDB" id="5493802at2"/>
<dbReference type="Proteomes" id="UP000199615">
    <property type="component" value="Unassembled WGS sequence"/>
</dbReference>
<dbReference type="GO" id="GO:0046872">
    <property type="term" value="F:metal ion binding"/>
    <property type="evidence" value="ECO:0007669"/>
    <property type="project" value="UniProtKB-KW"/>
</dbReference>
<evidence type="ECO:0000313" key="10">
    <source>
        <dbReference type="EMBL" id="SEO61318.1"/>
    </source>
</evidence>
<evidence type="ECO:0000256" key="3">
    <source>
        <dbReference type="ARBA" id="ARBA00022617"/>
    </source>
</evidence>
<reference evidence="11" key="1">
    <citation type="submission" date="2016-10" db="EMBL/GenBank/DDBJ databases">
        <authorList>
            <person name="Varghese N."/>
            <person name="Submissions S."/>
        </authorList>
    </citation>
    <scope>NUCLEOTIDE SEQUENCE [LARGE SCALE GENOMIC DNA]</scope>
    <source>
        <strain evidence="11">DSM 123</strain>
    </source>
</reference>
<organism evidence="10 11">
    <name type="scientific">Rhodopseudomonas pseudopalustris</name>
    <dbReference type="NCBI Taxonomy" id="1513892"/>
    <lineage>
        <taxon>Bacteria</taxon>
        <taxon>Pseudomonadati</taxon>
        <taxon>Pseudomonadota</taxon>
        <taxon>Alphaproteobacteria</taxon>
        <taxon>Hyphomicrobiales</taxon>
        <taxon>Nitrobacteraceae</taxon>
        <taxon>Rhodopseudomonas</taxon>
    </lineage>
</organism>
<accession>A0A1H8R594</accession>
<feature type="binding site" evidence="8">
    <location>
        <position position="180"/>
    </location>
    <ligand>
        <name>heme b</name>
        <dbReference type="ChEBI" id="CHEBI:60344"/>
    </ligand>
</feature>